<evidence type="ECO:0000256" key="1">
    <source>
        <dbReference type="ARBA" id="ARBA00022801"/>
    </source>
</evidence>
<evidence type="ECO:0000313" key="3">
    <source>
        <dbReference type="Proteomes" id="UP000033684"/>
    </source>
</evidence>
<dbReference type="InterPro" id="IPR052016">
    <property type="entry name" value="Bact_Sigma-Reg"/>
</dbReference>
<dbReference type="SUPFAM" id="SSF51206">
    <property type="entry name" value="cAMP-binding domain-like"/>
    <property type="match status" value="1"/>
</dbReference>
<comment type="caution">
    <text evidence="2">The sequence shown here is derived from an EMBL/GenBank/DDBJ whole genome shotgun (WGS) entry which is preliminary data.</text>
</comment>
<organism evidence="2 3">
    <name type="scientific">Methylocucumis oryzae</name>
    <dbReference type="NCBI Taxonomy" id="1632867"/>
    <lineage>
        <taxon>Bacteria</taxon>
        <taxon>Pseudomonadati</taxon>
        <taxon>Pseudomonadota</taxon>
        <taxon>Gammaproteobacteria</taxon>
        <taxon>Methylococcales</taxon>
        <taxon>Methylococcaceae</taxon>
        <taxon>Methylocucumis</taxon>
    </lineage>
</organism>
<name>A0A0F3IQ78_9GAMM</name>
<evidence type="ECO:0000313" key="2">
    <source>
        <dbReference type="EMBL" id="KJV07729.1"/>
    </source>
</evidence>
<keyword evidence="1" id="KW-0378">Hydrolase</keyword>
<sequence>MLLEGELTVHIDNLESHKGFQIKPGEFVGEVSIIDGQVPTAYVRTSEPSLVISIHESLLWSEFFLIPGAAKNILQQIATRMRARNLAIQKAVEQSLRLEHLEKELVIAQELQLSMLPYQPFFPNHPQVEVDAFIKPAKEVGGDLYDAFPLDADRVCIAIGDVAGKRRTSGIIYGKSINAIAYRDVKN</sequence>
<dbReference type="Gene3D" id="2.60.120.10">
    <property type="entry name" value="Jelly Rolls"/>
    <property type="match status" value="1"/>
</dbReference>
<dbReference type="InterPro" id="IPR014710">
    <property type="entry name" value="RmlC-like_jellyroll"/>
</dbReference>
<reference evidence="2 3" key="2">
    <citation type="journal article" date="2016" name="Microb. Ecol.">
        <title>Genome Characteristics of a Novel Type I Methanotroph (Sn10-6) Isolated from a Flooded Indian Rice Field.</title>
        <authorList>
            <person name="Rahalkar M.C."/>
            <person name="Pandit P.S."/>
            <person name="Dhakephalkar P.K."/>
            <person name="Pore S."/>
            <person name="Arora P."/>
            <person name="Kapse N."/>
        </authorList>
    </citation>
    <scope>NUCLEOTIDE SEQUENCE [LARGE SCALE GENOMIC DNA]</scope>
    <source>
        <strain evidence="2 3">Sn10-6</strain>
    </source>
</reference>
<keyword evidence="3" id="KW-1185">Reference proteome</keyword>
<dbReference type="GO" id="GO:0016791">
    <property type="term" value="F:phosphatase activity"/>
    <property type="evidence" value="ECO:0007669"/>
    <property type="project" value="TreeGrafter"/>
</dbReference>
<dbReference type="InterPro" id="IPR036457">
    <property type="entry name" value="PPM-type-like_dom_sf"/>
</dbReference>
<dbReference type="EMBL" id="LAJX01000020">
    <property type="protein sequence ID" value="KJV07729.1"/>
    <property type="molecule type" value="Genomic_DNA"/>
</dbReference>
<proteinExistence type="predicted"/>
<dbReference type="RefSeq" id="WP_045778066.1">
    <property type="nucleotide sequence ID" value="NZ_LAJX01000020.1"/>
</dbReference>
<dbReference type="InterPro" id="IPR018490">
    <property type="entry name" value="cNMP-bd_dom_sf"/>
</dbReference>
<gene>
    <name evidence="2" type="ORF">VZ94_02715</name>
</gene>
<reference evidence="3" key="1">
    <citation type="submission" date="2015-03" db="EMBL/GenBank/DDBJ databases">
        <title>Draft genome sequence of a novel methanotroph (Sn10-6) isolated from flooded ricefield rhizosphere in India.</title>
        <authorList>
            <person name="Pandit P.S."/>
            <person name="Pore S.D."/>
            <person name="Arora P."/>
            <person name="Kapse N.G."/>
            <person name="Dhakephalkar P.K."/>
            <person name="Rahalkar M.C."/>
        </authorList>
    </citation>
    <scope>NUCLEOTIDE SEQUENCE [LARGE SCALE GENOMIC DNA]</scope>
    <source>
        <strain evidence="3">Sn10-6</strain>
    </source>
</reference>
<dbReference type="Gene3D" id="3.60.40.10">
    <property type="entry name" value="PPM-type phosphatase domain"/>
    <property type="match status" value="1"/>
</dbReference>
<accession>A0A0F3IQ78</accession>
<dbReference type="AlphaFoldDB" id="A0A0F3IQ78"/>
<dbReference type="PANTHER" id="PTHR43156:SF2">
    <property type="entry name" value="STAGE II SPORULATION PROTEIN E"/>
    <property type="match status" value="1"/>
</dbReference>
<dbReference type="Proteomes" id="UP000033684">
    <property type="component" value="Unassembled WGS sequence"/>
</dbReference>
<protein>
    <recommendedName>
        <fullName evidence="4">Cyclic nucleotide-binding domain-containing protein</fullName>
    </recommendedName>
</protein>
<dbReference type="PANTHER" id="PTHR43156">
    <property type="entry name" value="STAGE II SPORULATION PROTEIN E-RELATED"/>
    <property type="match status" value="1"/>
</dbReference>
<evidence type="ECO:0008006" key="4">
    <source>
        <dbReference type="Google" id="ProtNLM"/>
    </source>
</evidence>